<protein>
    <submittedName>
        <fullName evidence="1">Uncharacterized protein</fullName>
    </submittedName>
</protein>
<gene>
    <name evidence="1" type="ORF">E5358_04970</name>
</gene>
<evidence type="ECO:0000313" key="1">
    <source>
        <dbReference type="EMBL" id="TGX83013.1"/>
    </source>
</evidence>
<accession>A0AC61QRF6</accession>
<dbReference type="EMBL" id="SRZC01000006">
    <property type="protein sequence ID" value="TGX83013.1"/>
    <property type="molecule type" value="Genomic_DNA"/>
</dbReference>
<comment type="caution">
    <text evidence="1">The sequence shown here is derived from an EMBL/GenBank/DDBJ whole genome shotgun (WGS) entry which is preliminary data.</text>
</comment>
<name>A0AC61QRF6_9BACT</name>
<keyword evidence="2" id="KW-1185">Reference proteome</keyword>
<reference evidence="1" key="1">
    <citation type="submission" date="2019-04" db="EMBL/GenBank/DDBJ databases">
        <title>Microbes associate with the intestines of laboratory mice.</title>
        <authorList>
            <person name="Navarre W."/>
            <person name="Wong E."/>
            <person name="Huang K."/>
            <person name="Tropini C."/>
            <person name="Ng K."/>
            <person name="Yu B."/>
        </authorList>
    </citation>
    <scope>NUCLEOTIDE SEQUENCE</scope>
    <source>
        <strain evidence="1">NM73_A23</strain>
    </source>
</reference>
<dbReference type="Proteomes" id="UP000308886">
    <property type="component" value="Unassembled WGS sequence"/>
</dbReference>
<proteinExistence type="predicted"/>
<organism evidence="1 2">
    <name type="scientific">Palleniella muris</name>
    <dbReference type="NCBI Taxonomy" id="3038145"/>
    <lineage>
        <taxon>Bacteria</taxon>
        <taxon>Pseudomonadati</taxon>
        <taxon>Bacteroidota</taxon>
        <taxon>Bacteroidia</taxon>
        <taxon>Bacteroidales</taxon>
        <taxon>Prevotellaceae</taxon>
        <taxon>Palleniella</taxon>
    </lineage>
</organism>
<sequence>MTVLEKRAILSDFRAIIDDLRAEIKCEIRREIKEASKEIYAVLTNQGIIEPEERVLTKAQLMEMYNVGKTKIESMMADGTLPFIKSGDSRQSRVTFRWADARIAFETTRR</sequence>
<evidence type="ECO:0000313" key="2">
    <source>
        <dbReference type="Proteomes" id="UP000308886"/>
    </source>
</evidence>